<feature type="transmembrane region" description="Helical" evidence="7">
    <location>
        <begin position="235"/>
        <end position="256"/>
    </location>
</feature>
<dbReference type="GeneID" id="63921624"/>
<sequence>MFAITGEEVARAISWLLGWSYFISWSLSFYPQPLRCWNLRSTRGVTVDFPLLNILGFTSYFISTTAFVGAPKIRQQYALRHPSAPEPTVRFNDLIFALHGTIMCIIFYSQFYPKLWKFEAVKGQRASSVALGIFYGSIVGVAITAMLVFLFKGGRDTPESWAEIDIIYAFSYVKLIVTLSKYAPQAWYNYKIKSTAGWAIDMVWFDFIGGIMSLLQLVIDSALQADWSGITGNPAKLFLAVFSLCFDVIFFVQHYFLYRGKELPADDEDKDEDETRPLLA</sequence>
<keyword evidence="3 7" id="KW-0812">Transmembrane</keyword>
<accession>A0A074VP47</accession>
<keyword evidence="6 7" id="KW-0472">Membrane</keyword>
<keyword evidence="5 7" id="KW-1133">Transmembrane helix</keyword>
<protein>
    <recommendedName>
        <fullName evidence="10">L-cystine transporter-like protein</fullName>
    </recommendedName>
</protein>
<feature type="transmembrane region" description="Helical" evidence="7">
    <location>
        <begin position="163"/>
        <end position="183"/>
    </location>
</feature>
<dbReference type="InterPro" id="IPR006603">
    <property type="entry name" value="PQ-loop_rpt"/>
</dbReference>
<evidence type="ECO:0000256" key="5">
    <source>
        <dbReference type="ARBA" id="ARBA00022989"/>
    </source>
</evidence>
<dbReference type="RefSeq" id="XP_040879286.1">
    <property type="nucleotide sequence ID" value="XM_041028251.1"/>
</dbReference>
<dbReference type="Proteomes" id="UP000030672">
    <property type="component" value="Unassembled WGS sequence"/>
</dbReference>
<evidence type="ECO:0000256" key="3">
    <source>
        <dbReference type="ARBA" id="ARBA00022692"/>
    </source>
</evidence>
<comment type="subcellular location">
    <subcellularLocation>
        <location evidence="1">Endomembrane system</location>
        <topology evidence="1">Multi-pass membrane protein</topology>
    </subcellularLocation>
</comment>
<keyword evidence="2" id="KW-0813">Transport</keyword>
<keyword evidence="9" id="KW-1185">Reference proteome</keyword>
<dbReference type="SMART" id="SM00679">
    <property type="entry name" value="CTNS"/>
    <property type="match status" value="2"/>
</dbReference>
<dbReference type="STRING" id="1043003.A0A074VP47"/>
<feature type="transmembrane region" description="Helical" evidence="7">
    <location>
        <begin position="129"/>
        <end position="151"/>
    </location>
</feature>
<feature type="transmembrane region" description="Helical" evidence="7">
    <location>
        <begin position="203"/>
        <end position="223"/>
    </location>
</feature>
<dbReference type="InterPro" id="IPR005282">
    <property type="entry name" value="LC_transporter"/>
</dbReference>
<organism evidence="8 9">
    <name type="scientific">Aureobasidium melanogenum (strain CBS 110374)</name>
    <name type="common">Aureobasidium pullulans var. melanogenum</name>
    <dbReference type="NCBI Taxonomy" id="1043003"/>
    <lineage>
        <taxon>Eukaryota</taxon>
        <taxon>Fungi</taxon>
        <taxon>Dikarya</taxon>
        <taxon>Ascomycota</taxon>
        <taxon>Pezizomycotina</taxon>
        <taxon>Dothideomycetes</taxon>
        <taxon>Dothideomycetidae</taxon>
        <taxon>Dothideales</taxon>
        <taxon>Saccotheciaceae</taxon>
        <taxon>Aureobasidium</taxon>
    </lineage>
</organism>
<dbReference type="HOGENOM" id="CLU_046327_0_1_1"/>
<evidence type="ECO:0008006" key="10">
    <source>
        <dbReference type="Google" id="ProtNLM"/>
    </source>
</evidence>
<dbReference type="PANTHER" id="PTHR13131">
    <property type="entry name" value="CYSTINOSIN"/>
    <property type="match status" value="1"/>
</dbReference>
<proteinExistence type="predicted"/>
<evidence type="ECO:0000313" key="9">
    <source>
        <dbReference type="Proteomes" id="UP000030672"/>
    </source>
</evidence>
<evidence type="ECO:0000256" key="1">
    <source>
        <dbReference type="ARBA" id="ARBA00004127"/>
    </source>
</evidence>
<gene>
    <name evidence="8" type="ORF">M437DRAFT_85161</name>
</gene>
<dbReference type="Pfam" id="PF04193">
    <property type="entry name" value="PQ-loop"/>
    <property type="match status" value="2"/>
</dbReference>
<dbReference type="GO" id="GO:0000324">
    <property type="term" value="C:fungal-type vacuole"/>
    <property type="evidence" value="ECO:0007669"/>
    <property type="project" value="TreeGrafter"/>
</dbReference>
<evidence type="ECO:0000256" key="6">
    <source>
        <dbReference type="ARBA" id="ARBA00023136"/>
    </source>
</evidence>
<dbReference type="EMBL" id="KL584835">
    <property type="protein sequence ID" value="KEQ62263.1"/>
    <property type="molecule type" value="Genomic_DNA"/>
</dbReference>
<evidence type="ECO:0000256" key="7">
    <source>
        <dbReference type="SAM" id="Phobius"/>
    </source>
</evidence>
<feature type="transmembrane region" description="Helical" evidence="7">
    <location>
        <begin position="50"/>
        <end position="70"/>
    </location>
</feature>
<evidence type="ECO:0000256" key="4">
    <source>
        <dbReference type="ARBA" id="ARBA00022737"/>
    </source>
</evidence>
<feature type="transmembrane region" description="Helical" evidence="7">
    <location>
        <begin position="91"/>
        <end position="109"/>
    </location>
</feature>
<evidence type="ECO:0000256" key="2">
    <source>
        <dbReference type="ARBA" id="ARBA00022448"/>
    </source>
</evidence>
<reference evidence="8 9" key="1">
    <citation type="journal article" date="2014" name="BMC Genomics">
        <title>Genome sequencing of four Aureobasidium pullulans varieties: biotechnological potential, stress tolerance, and description of new species.</title>
        <authorList>
            <person name="Gostin Ar C."/>
            <person name="Ohm R.A."/>
            <person name="Kogej T."/>
            <person name="Sonjak S."/>
            <person name="Turk M."/>
            <person name="Zajc J."/>
            <person name="Zalar P."/>
            <person name="Grube M."/>
            <person name="Sun H."/>
            <person name="Han J."/>
            <person name="Sharma A."/>
            <person name="Chiniquy J."/>
            <person name="Ngan C.Y."/>
            <person name="Lipzen A."/>
            <person name="Barry K."/>
            <person name="Grigoriev I.V."/>
            <person name="Gunde-Cimerman N."/>
        </authorList>
    </citation>
    <scope>NUCLEOTIDE SEQUENCE [LARGE SCALE GENOMIC DNA]</scope>
    <source>
        <strain evidence="8 9">CBS 110374</strain>
    </source>
</reference>
<name>A0A074VP47_AURM1</name>
<dbReference type="GO" id="GO:0015184">
    <property type="term" value="F:L-cystine transmembrane transporter activity"/>
    <property type="evidence" value="ECO:0007669"/>
    <property type="project" value="TreeGrafter"/>
</dbReference>
<keyword evidence="4" id="KW-0677">Repeat</keyword>
<dbReference type="PANTHER" id="PTHR13131:SF5">
    <property type="entry name" value="CYSTINOSIN"/>
    <property type="match status" value="1"/>
</dbReference>
<evidence type="ECO:0000313" key="8">
    <source>
        <dbReference type="EMBL" id="KEQ62263.1"/>
    </source>
</evidence>
<dbReference type="Gene3D" id="1.20.1280.290">
    <property type="match status" value="1"/>
</dbReference>
<dbReference type="GO" id="GO:0005774">
    <property type="term" value="C:vacuolar membrane"/>
    <property type="evidence" value="ECO:0007669"/>
    <property type="project" value="TreeGrafter"/>
</dbReference>
<dbReference type="GO" id="GO:0012505">
    <property type="term" value="C:endomembrane system"/>
    <property type="evidence" value="ECO:0007669"/>
    <property type="project" value="UniProtKB-SubCell"/>
</dbReference>
<dbReference type="AlphaFoldDB" id="A0A074VP47"/>
<feature type="transmembrane region" description="Helical" evidence="7">
    <location>
        <begin position="12"/>
        <end position="30"/>
    </location>
</feature>